<organism evidence="1 2">
    <name type="scientific">Brevibacterium salitolerans</name>
    <dbReference type="NCBI Taxonomy" id="1403566"/>
    <lineage>
        <taxon>Bacteria</taxon>
        <taxon>Bacillati</taxon>
        <taxon>Actinomycetota</taxon>
        <taxon>Actinomycetes</taxon>
        <taxon>Micrococcales</taxon>
        <taxon>Brevibacteriaceae</taxon>
        <taxon>Brevibacterium</taxon>
    </lineage>
</organism>
<name>A0ABN2WAA3_9MICO</name>
<gene>
    <name evidence="1" type="ORF">GCM10009823_02360</name>
</gene>
<sequence>MATRTNAAAERVTGSAQVSGLGERLLIRLPDEASRALPSRGQVAVHAELNGHVFDAVLEPDGRKGHWLPVDAQLQAAASLREGTAVEFTFTRRGDWPEPEVPADLEEALASAPEARAAWQDITPMARWEWVRWVGATKNAQTRARRVEVTISKLEDGKRRPCCFDLASCTDPEVARSGKLIELG</sequence>
<comment type="caution">
    <text evidence="1">The sequence shown here is derived from an EMBL/GenBank/DDBJ whole genome shotgun (WGS) entry which is preliminary data.</text>
</comment>
<protein>
    <submittedName>
        <fullName evidence="1">YdeI/OmpD-associated family protein</fullName>
    </submittedName>
</protein>
<keyword evidence="2" id="KW-1185">Reference proteome</keyword>
<dbReference type="Pfam" id="PF08922">
    <property type="entry name" value="DUF1905"/>
    <property type="match status" value="1"/>
</dbReference>
<dbReference type="InterPro" id="IPR037079">
    <property type="entry name" value="AF2212/PG0164-like_sf"/>
</dbReference>
<dbReference type="EMBL" id="BAAAPZ010000002">
    <property type="protein sequence ID" value="GAA2087757.1"/>
    <property type="molecule type" value="Genomic_DNA"/>
</dbReference>
<accession>A0ABN2WAA3</accession>
<reference evidence="1 2" key="1">
    <citation type="journal article" date="2019" name="Int. J. Syst. Evol. Microbiol.">
        <title>The Global Catalogue of Microorganisms (GCM) 10K type strain sequencing project: providing services to taxonomists for standard genome sequencing and annotation.</title>
        <authorList>
            <consortium name="The Broad Institute Genomics Platform"/>
            <consortium name="The Broad Institute Genome Sequencing Center for Infectious Disease"/>
            <person name="Wu L."/>
            <person name="Ma J."/>
        </authorList>
    </citation>
    <scope>NUCLEOTIDE SEQUENCE [LARGE SCALE GENOMIC DNA]</scope>
    <source>
        <strain evidence="1 2">JCM 15900</strain>
    </source>
</reference>
<dbReference type="InterPro" id="IPR015018">
    <property type="entry name" value="DUF1905"/>
</dbReference>
<dbReference type="Gene3D" id="2.40.30.100">
    <property type="entry name" value="AF2212/PG0164-like"/>
    <property type="match status" value="1"/>
</dbReference>
<evidence type="ECO:0000313" key="2">
    <source>
        <dbReference type="Proteomes" id="UP001500984"/>
    </source>
</evidence>
<dbReference type="Pfam" id="PF13376">
    <property type="entry name" value="OmdA"/>
    <property type="match status" value="1"/>
</dbReference>
<proteinExistence type="predicted"/>
<dbReference type="SUPFAM" id="SSF141694">
    <property type="entry name" value="AF2212/PG0164-like"/>
    <property type="match status" value="1"/>
</dbReference>
<evidence type="ECO:0000313" key="1">
    <source>
        <dbReference type="EMBL" id="GAA2087757.1"/>
    </source>
</evidence>
<dbReference type="RefSeq" id="WP_291792557.1">
    <property type="nucleotide sequence ID" value="NZ_BAAAPZ010000002.1"/>
</dbReference>
<dbReference type="Proteomes" id="UP001500984">
    <property type="component" value="Unassembled WGS sequence"/>
</dbReference>